<dbReference type="EMBL" id="JAAXOO010000007">
    <property type="protein sequence ID" value="NKY36706.1"/>
    <property type="molecule type" value="Genomic_DNA"/>
</dbReference>
<gene>
    <name evidence="4" type="ORF">HGA13_27070</name>
</gene>
<dbReference type="InterPro" id="IPR009057">
    <property type="entry name" value="Homeodomain-like_sf"/>
</dbReference>
<protein>
    <submittedName>
        <fullName evidence="4">TetR/AcrR family transcriptional regulator</fullName>
    </submittedName>
</protein>
<dbReference type="GO" id="GO:0003677">
    <property type="term" value="F:DNA binding"/>
    <property type="evidence" value="ECO:0007669"/>
    <property type="project" value="UniProtKB-UniRule"/>
</dbReference>
<evidence type="ECO:0000256" key="1">
    <source>
        <dbReference type="ARBA" id="ARBA00023125"/>
    </source>
</evidence>
<evidence type="ECO:0000256" key="2">
    <source>
        <dbReference type="PROSITE-ProRule" id="PRU00335"/>
    </source>
</evidence>
<comment type="caution">
    <text evidence="4">The sequence shown here is derived from an EMBL/GenBank/DDBJ whole genome shotgun (WGS) entry which is preliminary data.</text>
</comment>
<evidence type="ECO:0000313" key="5">
    <source>
        <dbReference type="Proteomes" id="UP000565715"/>
    </source>
</evidence>
<feature type="DNA-binding region" description="H-T-H motif" evidence="2">
    <location>
        <begin position="40"/>
        <end position="59"/>
    </location>
</feature>
<dbReference type="Proteomes" id="UP000565715">
    <property type="component" value="Unassembled WGS sequence"/>
</dbReference>
<feature type="domain" description="HTH tetR-type" evidence="3">
    <location>
        <begin position="17"/>
        <end position="77"/>
    </location>
</feature>
<dbReference type="Pfam" id="PF00440">
    <property type="entry name" value="TetR_N"/>
    <property type="match status" value="1"/>
</dbReference>
<proteinExistence type="predicted"/>
<dbReference type="PROSITE" id="PS50977">
    <property type="entry name" value="HTH_TETR_2"/>
    <property type="match status" value="1"/>
</dbReference>
<dbReference type="RefSeq" id="WP_068039072.1">
    <property type="nucleotide sequence ID" value="NZ_JAAXOO010000007.1"/>
</dbReference>
<dbReference type="InterPro" id="IPR001647">
    <property type="entry name" value="HTH_TetR"/>
</dbReference>
<dbReference type="InterPro" id="IPR050624">
    <property type="entry name" value="HTH-type_Tx_Regulator"/>
</dbReference>
<evidence type="ECO:0000313" key="4">
    <source>
        <dbReference type="EMBL" id="NKY36706.1"/>
    </source>
</evidence>
<accession>A0A846XPU2</accession>
<keyword evidence="5" id="KW-1185">Reference proteome</keyword>
<organism evidence="4 5">
    <name type="scientific">Nocardia speluncae</name>
    <dbReference type="NCBI Taxonomy" id="419477"/>
    <lineage>
        <taxon>Bacteria</taxon>
        <taxon>Bacillati</taxon>
        <taxon>Actinomycetota</taxon>
        <taxon>Actinomycetes</taxon>
        <taxon>Mycobacteriales</taxon>
        <taxon>Nocardiaceae</taxon>
        <taxon>Nocardia</taxon>
    </lineage>
</organism>
<keyword evidence="1 2" id="KW-0238">DNA-binding</keyword>
<reference evidence="4 5" key="1">
    <citation type="submission" date="2020-04" db="EMBL/GenBank/DDBJ databases">
        <title>MicrobeNet Type strains.</title>
        <authorList>
            <person name="Nicholson A.C."/>
        </authorList>
    </citation>
    <scope>NUCLEOTIDE SEQUENCE [LARGE SCALE GENOMIC DNA]</scope>
    <source>
        <strain evidence="4 5">DSM 45078</strain>
    </source>
</reference>
<dbReference type="AlphaFoldDB" id="A0A846XPU2"/>
<dbReference type="Gene3D" id="1.10.357.10">
    <property type="entry name" value="Tetracycline Repressor, domain 2"/>
    <property type="match status" value="1"/>
</dbReference>
<sequence length="211" mass="23398">MSAPKLWRGRTLDDRSAERREQLVDVGFDLLGTDGPAAVTMRAVTRLANLSPRYFYESFTDRTALLTAVYDRLETELLARLGATTEAADTHTIIRSALEICAAYFEEDPRRARVLLREPLTDDTLRRHSANRLPVFLRTMLPALGDEVNALLPDSEEALIISATALSGALVALYVDWIDGRLPVPRERLVDAATGIVVALARTPVQSRPEQ</sequence>
<evidence type="ECO:0000259" key="3">
    <source>
        <dbReference type="PROSITE" id="PS50977"/>
    </source>
</evidence>
<name>A0A846XPU2_9NOCA</name>
<dbReference type="SUPFAM" id="SSF46689">
    <property type="entry name" value="Homeodomain-like"/>
    <property type="match status" value="1"/>
</dbReference>
<dbReference type="PANTHER" id="PTHR43479">
    <property type="entry name" value="ACREF/ENVCD OPERON REPRESSOR-RELATED"/>
    <property type="match status" value="1"/>
</dbReference>
<dbReference type="PANTHER" id="PTHR43479:SF11">
    <property type="entry name" value="ACREF_ENVCD OPERON REPRESSOR-RELATED"/>
    <property type="match status" value="1"/>
</dbReference>